<evidence type="ECO:0000313" key="2">
    <source>
        <dbReference type="Proteomes" id="UP000028868"/>
    </source>
</evidence>
<dbReference type="EMBL" id="CCDI010000001">
    <property type="protein sequence ID" value="CDQ22968.1"/>
    <property type="molecule type" value="Genomic_DNA"/>
</dbReference>
<proteinExistence type="predicted"/>
<evidence type="ECO:0000313" key="1">
    <source>
        <dbReference type="EMBL" id="CDQ22968.1"/>
    </source>
</evidence>
<gene>
    <name evidence="1" type="ORF">BN983_01187</name>
</gene>
<dbReference type="RefSeq" id="WP_155996943.1">
    <property type="nucleotide sequence ID" value="NZ_CCDH010000001.1"/>
</dbReference>
<comment type="caution">
    <text evidence="1">The sequence shown here is derived from an EMBL/GenBank/DDBJ whole genome shotgun (WGS) entry which is preliminary data.</text>
</comment>
<protein>
    <submittedName>
        <fullName evidence="1">Uncharacterized protein</fullName>
    </submittedName>
</protein>
<dbReference type="AlphaFoldDB" id="A0A059NZ12"/>
<sequence length="54" mass="6069">MDKSQIQACISECESAISHLKLAMDHMDNGQSRDKMQHAQQDLEACISECQSML</sequence>
<reference evidence="1 2" key="2">
    <citation type="submission" date="2014-05" db="EMBL/GenBank/DDBJ databases">
        <title>Draft genome sequence of Halobacillus karajensis HK-03.</title>
        <authorList>
            <person name="Khelaifia S."/>
            <person name="Croce O."/>
            <person name="Lagier J.C."/>
            <person name="Raoult D."/>
        </authorList>
    </citation>
    <scope>NUCLEOTIDE SEQUENCE [LARGE SCALE GENOMIC DNA]</scope>
    <source>
        <strain evidence="1 2">HD-03</strain>
    </source>
</reference>
<keyword evidence="2" id="KW-1185">Reference proteome</keyword>
<name>A0A059NZ12_9BACI</name>
<accession>A0A059NZ12</accession>
<organism evidence="1 2">
    <name type="scientific">Halobacillus karajensis</name>
    <dbReference type="NCBI Taxonomy" id="195088"/>
    <lineage>
        <taxon>Bacteria</taxon>
        <taxon>Bacillati</taxon>
        <taxon>Bacillota</taxon>
        <taxon>Bacilli</taxon>
        <taxon>Bacillales</taxon>
        <taxon>Bacillaceae</taxon>
        <taxon>Halobacillus</taxon>
    </lineage>
</organism>
<dbReference type="Proteomes" id="UP000028868">
    <property type="component" value="Unassembled WGS sequence"/>
</dbReference>
<reference evidence="2" key="1">
    <citation type="submission" date="2014-03" db="EMBL/GenBank/DDBJ databases">
        <authorList>
            <person name="Urmite Genomes U."/>
        </authorList>
    </citation>
    <scope>NUCLEOTIDE SEQUENCE [LARGE SCALE GENOMIC DNA]</scope>
    <source>
        <strain evidence="2">HD-03</strain>
    </source>
</reference>